<comment type="caution">
    <text evidence="1">The sequence shown here is derived from an EMBL/GenBank/DDBJ whole genome shotgun (WGS) entry which is preliminary data.</text>
</comment>
<evidence type="ECO:0000313" key="1">
    <source>
        <dbReference type="EMBL" id="GAH95851.1"/>
    </source>
</evidence>
<gene>
    <name evidence="1" type="ORF">S03H2_69244</name>
</gene>
<reference evidence="1" key="1">
    <citation type="journal article" date="2014" name="Front. Microbiol.">
        <title>High frequency of phylogenetically diverse reductive dehalogenase-homologous genes in deep subseafloor sedimentary metagenomes.</title>
        <authorList>
            <person name="Kawai M."/>
            <person name="Futagami T."/>
            <person name="Toyoda A."/>
            <person name="Takaki Y."/>
            <person name="Nishi S."/>
            <person name="Hori S."/>
            <person name="Arai W."/>
            <person name="Tsubouchi T."/>
            <person name="Morono Y."/>
            <person name="Uchiyama I."/>
            <person name="Ito T."/>
            <person name="Fujiyama A."/>
            <person name="Inagaki F."/>
            <person name="Takami H."/>
        </authorList>
    </citation>
    <scope>NUCLEOTIDE SEQUENCE</scope>
    <source>
        <strain evidence="1">Expedition CK06-06</strain>
    </source>
</reference>
<sequence length="52" mass="5766">MIQNLLQKSISIPWDATEIDRELPMILVSGINYRVIPEGGARNNPGIITTES</sequence>
<name>X1JM73_9ZZZZ</name>
<dbReference type="EMBL" id="BARU01045707">
    <property type="protein sequence ID" value="GAH95851.1"/>
    <property type="molecule type" value="Genomic_DNA"/>
</dbReference>
<dbReference type="AlphaFoldDB" id="X1JM73"/>
<accession>X1JM73</accession>
<organism evidence="1">
    <name type="scientific">marine sediment metagenome</name>
    <dbReference type="NCBI Taxonomy" id="412755"/>
    <lineage>
        <taxon>unclassified sequences</taxon>
        <taxon>metagenomes</taxon>
        <taxon>ecological metagenomes</taxon>
    </lineage>
</organism>
<proteinExistence type="predicted"/>
<protein>
    <submittedName>
        <fullName evidence="1">Uncharacterized protein</fullName>
    </submittedName>
</protein>